<evidence type="ECO:0000256" key="4">
    <source>
        <dbReference type="ARBA" id="ARBA00023136"/>
    </source>
</evidence>
<feature type="transmembrane region" description="Helical" evidence="5">
    <location>
        <begin position="343"/>
        <end position="362"/>
    </location>
</feature>
<feature type="transmembrane region" description="Helical" evidence="5">
    <location>
        <begin position="307"/>
        <end position="331"/>
    </location>
</feature>
<evidence type="ECO:0000256" key="2">
    <source>
        <dbReference type="ARBA" id="ARBA00022692"/>
    </source>
</evidence>
<name>A0A127P592_9BURK</name>
<dbReference type="Pfam" id="PF07690">
    <property type="entry name" value="MFS_1"/>
    <property type="match status" value="1"/>
</dbReference>
<protein>
    <submittedName>
        <fullName evidence="7">Major Facilitator Superfamily protein</fullName>
    </submittedName>
</protein>
<keyword evidence="4 5" id="KW-0472">Membrane</keyword>
<accession>A0A127P592</accession>
<evidence type="ECO:0000313" key="8">
    <source>
        <dbReference type="Proteomes" id="UP000072421"/>
    </source>
</evidence>
<feature type="transmembrane region" description="Helical" evidence="5">
    <location>
        <begin position="256"/>
        <end position="276"/>
    </location>
</feature>
<dbReference type="PATRIC" id="fig|158899.10.peg.256"/>
<evidence type="ECO:0000256" key="1">
    <source>
        <dbReference type="ARBA" id="ARBA00004141"/>
    </source>
</evidence>
<feature type="transmembrane region" description="Helical" evidence="5">
    <location>
        <begin position="283"/>
        <end position="301"/>
    </location>
</feature>
<dbReference type="Gene3D" id="1.20.1250.20">
    <property type="entry name" value="MFS general substrate transporter like domains"/>
    <property type="match status" value="1"/>
</dbReference>
<dbReference type="SUPFAM" id="SSF103473">
    <property type="entry name" value="MFS general substrate transporter"/>
    <property type="match status" value="1"/>
</dbReference>
<dbReference type="GO" id="GO:0016020">
    <property type="term" value="C:membrane"/>
    <property type="evidence" value="ECO:0007669"/>
    <property type="project" value="UniProtKB-SubCell"/>
</dbReference>
<dbReference type="GO" id="GO:0022857">
    <property type="term" value="F:transmembrane transporter activity"/>
    <property type="evidence" value="ECO:0007669"/>
    <property type="project" value="InterPro"/>
</dbReference>
<feature type="transmembrane region" description="Helical" evidence="5">
    <location>
        <begin position="374"/>
        <end position="393"/>
    </location>
</feature>
<feature type="transmembrane region" description="Helical" evidence="5">
    <location>
        <begin position="143"/>
        <end position="166"/>
    </location>
</feature>
<feature type="domain" description="Major facilitator superfamily (MFS) profile" evidence="6">
    <location>
        <begin position="11"/>
        <end position="399"/>
    </location>
</feature>
<evidence type="ECO:0000256" key="5">
    <source>
        <dbReference type="SAM" id="Phobius"/>
    </source>
</evidence>
<organism evidence="7">
    <name type="scientific">Collimonas fungivorans</name>
    <dbReference type="NCBI Taxonomy" id="158899"/>
    <lineage>
        <taxon>Bacteria</taxon>
        <taxon>Pseudomonadati</taxon>
        <taxon>Pseudomonadota</taxon>
        <taxon>Betaproteobacteria</taxon>
        <taxon>Burkholderiales</taxon>
        <taxon>Oxalobacteraceae</taxon>
        <taxon>Collimonas</taxon>
    </lineage>
</organism>
<feature type="transmembrane region" description="Helical" evidence="5">
    <location>
        <begin position="18"/>
        <end position="36"/>
    </location>
</feature>
<feature type="transmembrane region" description="Helical" evidence="5">
    <location>
        <begin position="109"/>
        <end position="131"/>
    </location>
</feature>
<feature type="transmembrane region" description="Helical" evidence="5">
    <location>
        <begin position="56"/>
        <end position="78"/>
    </location>
</feature>
<evidence type="ECO:0000259" key="6">
    <source>
        <dbReference type="PROSITE" id="PS50850"/>
    </source>
</evidence>
<dbReference type="InterPro" id="IPR020846">
    <property type="entry name" value="MFS_dom"/>
</dbReference>
<dbReference type="InterPro" id="IPR011701">
    <property type="entry name" value="MFS"/>
</dbReference>
<dbReference type="InterPro" id="IPR049680">
    <property type="entry name" value="FLVCR1-2_SLC49-like"/>
</dbReference>
<dbReference type="InterPro" id="IPR036259">
    <property type="entry name" value="MFS_trans_sf"/>
</dbReference>
<feature type="transmembrane region" description="Helical" evidence="5">
    <location>
        <begin position="213"/>
        <end position="236"/>
    </location>
</feature>
<dbReference type="PANTHER" id="PTHR10924:SF6">
    <property type="entry name" value="SOLUTE CARRIER FAMILY 49 MEMBER A3"/>
    <property type="match status" value="1"/>
</dbReference>
<comment type="subcellular location">
    <subcellularLocation>
        <location evidence="1">Membrane</location>
        <topology evidence="1">Multi-pass membrane protein</topology>
    </subcellularLocation>
</comment>
<keyword evidence="2 5" id="KW-0812">Transmembrane</keyword>
<reference evidence="7 8" key="1">
    <citation type="submission" date="2015-11" db="EMBL/GenBank/DDBJ databases">
        <title>Exploring the genomic traits of fungus-feeding bacterial genus Collimonas.</title>
        <authorList>
            <person name="Song C."/>
            <person name="Schmidt R."/>
            <person name="de Jager V."/>
            <person name="Krzyzanowska D."/>
            <person name="Jongedijk E."/>
            <person name="Cankar K."/>
            <person name="Beekwilder J."/>
            <person name="van Veen A."/>
            <person name="de Boer W."/>
            <person name="van Veen J.A."/>
            <person name="Garbeva P."/>
        </authorList>
    </citation>
    <scope>NUCLEOTIDE SEQUENCE [LARGE SCALE GENOMIC DNA]</scope>
    <source>
        <strain evidence="7 8">Ter6</strain>
    </source>
</reference>
<dbReference type="PANTHER" id="PTHR10924">
    <property type="entry name" value="MAJOR FACILITATOR SUPERFAMILY PROTEIN-RELATED"/>
    <property type="match status" value="1"/>
</dbReference>
<proteinExistence type="predicted"/>
<dbReference type="AlphaFoldDB" id="A0A127P592"/>
<feature type="transmembrane region" description="Helical" evidence="5">
    <location>
        <begin position="85"/>
        <end position="103"/>
    </location>
</feature>
<dbReference type="Proteomes" id="UP000072421">
    <property type="component" value="Chromosome"/>
</dbReference>
<keyword evidence="3 5" id="KW-1133">Transmembrane helix</keyword>
<evidence type="ECO:0000256" key="3">
    <source>
        <dbReference type="ARBA" id="ARBA00022989"/>
    </source>
</evidence>
<evidence type="ECO:0000313" key="7">
    <source>
        <dbReference type="EMBL" id="AMO92992.1"/>
    </source>
</evidence>
<gene>
    <name evidence="7" type="ORF">CFter6_0261</name>
</gene>
<dbReference type="EMBL" id="CP013232">
    <property type="protein sequence ID" value="AMO92992.1"/>
    <property type="molecule type" value="Genomic_DNA"/>
</dbReference>
<sequence length="407" mass="43495">MDAEADMHGVKTLPLQRWGILAIFCAALIMTQVFWYDFAPILTYVSGHYGVSELSASLLILVFPVMSILVSALAGGFIDHRGYRLSLLIGTGLMAACSLLRVIDNFWLLVLAQTGIAVAVPFVVTPITVLVSDWFDARDEAKVTGICAIAIFAGLALAMMVSPLLFTSFRLAGSMAIHAAAAFLLFLLTYLFVRQRQYQAPATQATAQAPFKIKGNITLLVILVASFLIQGCFNAATTWLEVVWSARGFGIDDAGLAMAAVVAGGIIGAMIIPALATRAGNTLGVMIICLMPSALLLYPLFSAGSAAWGIACGALLGFFWLPLLPLSLTVIDEAVPKAHAGMAAGLFWTVGNAGVLAMTVLFERIKNILGWQQAVVMLILCMAAVLCVLLRFAPAMRRHLFIHSREA</sequence>
<dbReference type="PROSITE" id="PS50850">
    <property type="entry name" value="MFS"/>
    <property type="match status" value="1"/>
</dbReference>
<feature type="transmembrane region" description="Helical" evidence="5">
    <location>
        <begin position="172"/>
        <end position="193"/>
    </location>
</feature>